<dbReference type="GO" id="GO:0000455">
    <property type="term" value="P:enzyme-directed rRNA pseudouridine synthesis"/>
    <property type="evidence" value="ECO:0007669"/>
    <property type="project" value="UniProtKB-ARBA"/>
</dbReference>
<evidence type="ECO:0000256" key="3">
    <source>
        <dbReference type="ARBA" id="ARBA00023235"/>
    </source>
</evidence>
<reference evidence="8 9" key="1">
    <citation type="submission" date="2016-01" db="EMBL/GenBank/DDBJ databases">
        <title>Characterization of the Clostridium difficile lineages that are prevalent in Hong Kong and China.</title>
        <authorList>
            <person name="Kwok J.S.-L."/>
            <person name="Lam W.-Y."/>
            <person name="Ip M."/>
            <person name="Chan T.-F."/>
            <person name="Hawkey P.M."/>
            <person name="Tsui S.K.-W."/>
        </authorList>
    </citation>
    <scope>NUCLEOTIDE SEQUENCE [LARGE SCALE GENOMIC DNA]</scope>
    <source>
        <strain evidence="8 9">300064</strain>
    </source>
</reference>
<dbReference type="Pfam" id="PF01479">
    <property type="entry name" value="S4"/>
    <property type="match status" value="1"/>
</dbReference>
<evidence type="ECO:0000256" key="1">
    <source>
        <dbReference type="ARBA" id="ARBA00008348"/>
    </source>
</evidence>
<organism evidence="8 9">
    <name type="scientific">Clostridium butyricum</name>
    <dbReference type="NCBI Taxonomy" id="1492"/>
    <lineage>
        <taxon>Bacteria</taxon>
        <taxon>Bacillati</taxon>
        <taxon>Bacillota</taxon>
        <taxon>Clostridia</taxon>
        <taxon>Eubacteriales</taxon>
        <taxon>Clostridiaceae</taxon>
        <taxon>Clostridium</taxon>
    </lineage>
</organism>
<evidence type="ECO:0000313" key="8">
    <source>
        <dbReference type="EMBL" id="PPV17153.1"/>
    </source>
</evidence>
<dbReference type="CDD" id="cd00165">
    <property type="entry name" value="S4"/>
    <property type="match status" value="1"/>
</dbReference>
<dbReference type="InterPro" id="IPR002942">
    <property type="entry name" value="S4_RNA-bd"/>
</dbReference>
<dbReference type="PROSITE" id="PS50889">
    <property type="entry name" value="S4"/>
    <property type="match status" value="1"/>
</dbReference>
<keyword evidence="3 5" id="KW-0413">Isomerase</keyword>
<evidence type="ECO:0000313" key="7">
    <source>
        <dbReference type="EMBL" id="PPV17104.1"/>
    </source>
</evidence>
<comment type="caution">
    <text evidence="8">The sequence shown here is derived from an EMBL/GenBank/DDBJ whole genome shotgun (WGS) entry which is preliminary data.</text>
</comment>
<dbReference type="GO" id="GO:0003723">
    <property type="term" value="F:RNA binding"/>
    <property type="evidence" value="ECO:0007669"/>
    <property type="project" value="UniProtKB-KW"/>
</dbReference>
<name>A0A2S7FDW9_CLOBU</name>
<dbReference type="AlphaFoldDB" id="A0A2S7FDW9"/>
<dbReference type="InterPro" id="IPR020103">
    <property type="entry name" value="PsdUridine_synth_cat_dom_sf"/>
</dbReference>
<dbReference type="InterPro" id="IPR020094">
    <property type="entry name" value="TruA/RsuA/RluB/E/F_N"/>
</dbReference>
<evidence type="ECO:0000256" key="5">
    <source>
        <dbReference type="RuleBase" id="RU003887"/>
    </source>
</evidence>
<dbReference type="Pfam" id="PF00849">
    <property type="entry name" value="PseudoU_synth_2"/>
    <property type="match status" value="1"/>
</dbReference>
<protein>
    <recommendedName>
        <fullName evidence="5">Pseudouridine synthase</fullName>
        <ecNumber evidence="5">5.4.99.-</ecNumber>
    </recommendedName>
</protein>
<dbReference type="Gene3D" id="3.30.70.1560">
    <property type="entry name" value="Alpha-L RNA-binding motif"/>
    <property type="match status" value="1"/>
</dbReference>
<dbReference type="InterPro" id="IPR000748">
    <property type="entry name" value="PsdUridine_synth_RsuA/RluB/E/F"/>
</dbReference>
<keyword evidence="2 4" id="KW-0694">RNA-binding</keyword>
<evidence type="ECO:0000313" key="9">
    <source>
        <dbReference type="Proteomes" id="UP000238081"/>
    </source>
</evidence>
<dbReference type="PANTHER" id="PTHR47683">
    <property type="entry name" value="PSEUDOURIDINE SYNTHASE FAMILY PROTEIN-RELATED"/>
    <property type="match status" value="1"/>
</dbReference>
<dbReference type="InterPro" id="IPR018496">
    <property type="entry name" value="PsdUridine_synth_RsuA/RluB_CS"/>
</dbReference>
<dbReference type="InterPro" id="IPR042092">
    <property type="entry name" value="PsdUridine_s_RsuA/RluB/E/F_cat"/>
</dbReference>
<dbReference type="Proteomes" id="UP000238081">
    <property type="component" value="Unassembled WGS sequence"/>
</dbReference>
<evidence type="ECO:0000259" key="6">
    <source>
        <dbReference type="SMART" id="SM00363"/>
    </source>
</evidence>
<dbReference type="SMART" id="SM00363">
    <property type="entry name" value="S4"/>
    <property type="match status" value="1"/>
</dbReference>
<dbReference type="InterPro" id="IPR006145">
    <property type="entry name" value="PsdUridine_synth_RsuA/RluA"/>
</dbReference>
<dbReference type="Gene3D" id="3.30.70.580">
    <property type="entry name" value="Pseudouridine synthase I, catalytic domain, N-terminal subdomain"/>
    <property type="match status" value="1"/>
</dbReference>
<dbReference type="InterPro" id="IPR036986">
    <property type="entry name" value="S4_RNA-bd_sf"/>
</dbReference>
<dbReference type="EMBL" id="LRDH01000046">
    <property type="protein sequence ID" value="PPV17104.1"/>
    <property type="molecule type" value="Genomic_DNA"/>
</dbReference>
<proteinExistence type="inferred from homology"/>
<comment type="similarity">
    <text evidence="1 5">Belongs to the pseudouridine synthase RsuA family.</text>
</comment>
<evidence type="ECO:0000256" key="4">
    <source>
        <dbReference type="PROSITE-ProRule" id="PRU00182"/>
    </source>
</evidence>
<gene>
    <name evidence="7" type="ORF">AWN73_08530</name>
    <name evidence="8" type="ORF">AWN73_08785</name>
</gene>
<dbReference type="EC" id="5.4.99.-" evidence="5"/>
<dbReference type="NCBIfam" id="TIGR00093">
    <property type="entry name" value="pseudouridine synthase"/>
    <property type="match status" value="1"/>
</dbReference>
<evidence type="ECO:0000256" key="2">
    <source>
        <dbReference type="ARBA" id="ARBA00022884"/>
    </source>
</evidence>
<dbReference type="PANTHER" id="PTHR47683:SF4">
    <property type="entry name" value="PSEUDOURIDINE SYNTHASE"/>
    <property type="match status" value="1"/>
</dbReference>
<dbReference type="RefSeq" id="WP_104675547.1">
    <property type="nucleotide sequence ID" value="NZ_LRDH01000046.1"/>
</dbReference>
<feature type="domain" description="RNA-binding S4" evidence="6">
    <location>
        <begin position="1"/>
        <end position="65"/>
    </location>
</feature>
<dbReference type="EMBL" id="LRDH01000046">
    <property type="protein sequence ID" value="PPV17153.1"/>
    <property type="molecule type" value="Genomic_DNA"/>
</dbReference>
<dbReference type="GO" id="GO:0120159">
    <property type="term" value="F:rRNA pseudouridine synthase activity"/>
    <property type="evidence" value="ECO:0007669"/>
    <property type="project" value="UniProtKB-ARBA"/>
</dbReference>
<dbReference type="PROSITE" id="PS01149">
    <property type="entry name" value="PSI_RSU"/>
    <property type="match status" value="1"/>
</dbReference>
<dbReference type="SUPFAM" id="SSF55174">
    <property type="entry name" value="Alpha-L RNA-binding motif"/>
    <property type="match status" value="1"/>
</dbReference>
<dbReference type="Gene3D" id="3.10.290.10">
    <property type="entry name" value="RNA-binding S4 domain"/>
    <property type="match status" value="1"/>
</dbReference>
<accession>A0A2S7FDW9</accession>
<dbReference type="SUPFAM" id="SSF55120">
    <property type="entry name" value="Pseudouridine synthase"/>
    <property type="match status" value="1"/>
</dbReference>
<dbReference type="InterPro" id="IPR050343">
    <property type="entry name" value="RsuA_PseudoU_synthase"/>
</dbReference>
<sequence>MRLDKFLAQSQIGTRKIVRQYVKDGLVKINGITIFEAAVEINEIEDIIEYNGQITEYKEKVYYMFNKPSGCITARKDADDKTVFDYFKEVNMDGVFHVGRLDKDTEGLLLFTNDGDFNNKLMSPKFHVDKKYFFIALGSIDEKNKKNLESGVSIGENEPITKPAKIENLKNGTYEELKDKLNLKKYYHVNSEYYIQPVVCGHITISEGRRHQVKRMLKSIGCHVIYLKRMSIGNLALDESLKKGDYRSLTKDEIEILY</sequence>